<keyword evidence="5" id="KW-0206">Cytoskeleton</keyword>
<comment type="subcellular location">
    <subcellularLocation>
        <location evidence="1">Cytoplasm</location>
        <location evidence="1">Cytoskeleton</location>
    </subcellularLocation>
</comment>
<keyword evidence="9" id="KW-1185">Reference proteome</keyword>
<dbReference type="Pfam" id="PF06886">
    <property type="entry name" value="TPX2"/>
    <property type="match status" value="1"/>
</dbReference>
<evidence type="ECO:0000256" key="5">
    <source>
        <dbReference type="ARBA" id="ARBA00023212"/>
    </source>
</evidence>
<dbReference type="PANTHER" id="PTHR47286">
    <property type="entry name" value="F3I6.9 PROTEIN"/>
    <property type="match status" value="1"/>
</dbReference>
<feature type="region of interest" description="Disordered" evidence="6">
    <location>
        <begin position="220"/>
        <end position="251"/>
    </location>
</feature>
<comment type="caution">
    <text evidence="8">The sequence shown here is derived from an EMBL/GenBank/DDBJ whole genome shotgun (WGS) entry which is preliminary data.</text>
</comment>
<keyword evidence="3" id="KW-0963">Cytoplasm</keyword>
<dbReference type="InterPro" id="IPR027329">
    <property type="entry name" value="TPX2_C"/>
</dbReference>
<gene>
    <name evidence="8" type="ORF">C2S53_003836</name>
</gene>
<name>A0AAD4P168_PERFH</name>
<comment type="similarity">
    <text evidence="2">Belongs to the TPX2 family.</text>
</comment>
<keyword evidence="4" id="KW-0493">Microtubule</keyword>
<feature type="compositionally biased region" description="Polar residues" evidence="6">
    <location>
        <begin position="325"/>
        <end position="348"/>
    </location>
</feature>
<accession>A0AAD4P168</accession>
<evidence type="ECO:0000313" key="8">
    <source>
        <dbReference type="EMBL" id="KAH6822371.1"/>
    </source>
</evidence>
<dbReference type="Proteomes" id="UP001190926">
    <property type="component" value="Unassembled WGS sequence"/>
</dbReference>
<dbReference type="EMBL" id="SDAM02001264">
    <property type="protein sequence ID" value="KAH6822371.1"/>
    <property type="molecule type" value="Genomic_DNA"/>
</dbReference>
<protein>
    <recommendedName>
        <fullName evidence="7">TPX2 C-terminal domain-containing protein</fullName>
    </recommendedName>
</protein>
<sequence length="582" mass="64041">MGESLVERPTAEKKMDESVKSSAGLDVSVSFGRFENDVLSWEKWSSFSPNKYLEEVGNLSTPGSVAQKKAYFEAHYKKIAARKAEELEQEKWMNPATSSLDESSNGDYVENFCGVDAEFSLLNGERLVEEAAEEEYAAPLSDATCGDEAKLENFDSTKGTRQESTTNGFVDGTGEKDGAASNGVECGSCLVEEDRVELNGNVVDLDSNTGTEVASIEVEITRKDSHGTKEKPPERKNGAKQSTSKFNARGIAQKVTSTKRVTNSTGIQKKVVSPAIKPLPASTPKQLKTASIYTPMAASKSLTKKVNGSPMIKSKTFASGESKRAVSTSLHMSLSLGPSNPSPAQSMTRKSLIMEKMGDKDIIKRAFKTFHNRTYESLSDKKSNTPKQVKSTASEPKISTPLSRKNGSEGLKSDAEKMSAQRNQSGTRSNPLPTGRSSVADKKNRTAVSSTISFRSDERAEKRKEFLKKLEAKSIARAAENAQISAKSKEEKESEIKQLRKSLNFKAKPLPSFYKGQTKACVEKVREYTVRLPTMRSTSNQRSMSEERSSYTFDYMDIEFLYIVGSGAHLKHQPPRQLQKTY</sequence>
<feature type="compositionally biased region" description="Polar residues" evidence="6">
    <location>
        <begin position="420"/>
        <end position="437"/>
    </location>
</feature>
<evidence type="ECO:0000256" key="1">
    <source>
        <dbReference type="ARBA" id="ARBA00004245"/>
    </source>
</evidence>
<feature type="compositionally biased region" description="Basic and acidic residues" evidence="6">
    <location>
        <begin position="220"/>
        <end position="237"/>
    </location>
</feature>
<dbReference type="AlphaFoldDB" id="A0AAD4P168"/>
<feature type="region of interest" description="Disordered" evidence="6">
    <location>
        <begin position="373"/>
        <end position="455"/>
    </location>
</feature>
<evidence type="ECO:0000313" key="9">
    <source>
        <dbReference type="Proteomes" id="UP001190926"/>
    </source>
</evidence>
<reference evidence="8 9" key="1">
    <citation type="journal article" date="2021" name="Nat. Commun.">
        <title>Incipient diploidization of the medicinal plant Perilla within 10,000 years.</title>
        <authorList>
            <person name="Zhang Y."/>
            <person name="Shen Q."/>
            <person name="Leng L."/>
            <person name="Zhang D."/>
            <person name="Chen S."/>
            <person name="Shi Y."/>
            <person name="Ning Z."/>
            <person name="Chen S."/>
        </authorList>
    </citation>
    <scope>NUCLEOTIDE SEQUENCE [LARGE SCALE GENOMIC DNA]</scope>
    <source>
        <strain evidence="9">cv. PC099</strain>
    </source>
</reference>
<feature type="compositionally biased region" description="Polar residues" evidence="6">
    <location>
        <begin position="385"/>
        <end position="394"/>
    </location>
</feature>
<evidence type="ECO:0000256" key="2">
    <source>
        <dbReference type="ARBA" id="ARBA00005885"/>
    </source>
</evidence>
<feature type="compositionally biased region" description="Basic and acidic residues" evidence="6">
    <location>
        <begin position="1"/>
        <end position="19"/>
    </location>
</feature>
<evidence type="ECO:0000259" key="7">
    <source>
        <dbReference type="Pfam" id="PF06886"/>
    </source>
</evidence>
<proteinExistence type="inferred from homology"/>
<evidence type="ECO:0000256" key="4">
    <source>
        <dbReference type="ARBA" id="ARBA00022701"/>
    </source>
</evidence>
<organism evidence="8 9">
    <name type="scientific">Perilla frutescens var. hirtella</name>
    <name type="common">Perilla citriodora</name>
    <name type="synonym">Perilla setoyensis</name>
    <dbReference type="NCBI Taxonomy" id="608512"/>
    <lineage>
        <taxon>Eukaryota</taxon>
        <taxon>Viridiplantae</taxon>
        <taxon>Streptophyta</taxon>
        <taxon>Embryophyta</taxon>
        <taxon>Tracheophyta</taxon>
        <taxon>Spermatophyta</taxon>
        <taxon>Magnoliopsida</taxon>
        <taxon>eudicotyledons</taxon>
        <taxon>Gunneridae</taxon>
        <taxon>Pentapetalae</taxon>
        <taxon>asterids</taxon>
        <taxon>lamiids</taxon>
        <taxon>Lamiales</taxon>
        <taxon>Lamiaceae</taxon>
        <taxon>Nepetoideae</taxon>
        <taxon>Elsholtzieae</taxon>
        <taxon>Perilla</taxon>
    </lineage>
</organism>
<evidence type="ECO:0000256" key="6">
    <source>
        <dbReference type="SAM" id="MobiDB-lite"/>
    </source>
</evidence>
<feature type="domain" description="TPX2 C-terminal" evidence="7">
    <location>
        <begin position="452"/>
        <end position="519"/>
    </location>
</feature>
<feature type="region of interest" description="Disordered" evidence="6">
    <location>
        <begin position="153"/>
        <end position="181"/>
    </location>
</feature>
<feature type="region of interest" description="Disordered" evidence="6">
    <location>
        <begin position="1"/>
        <end position="23"/>
    </location>
</feature>
<dbReference type="PANTHER" id="PTHR47286:SF2">
    <property type="entry name" value="F3I6.9 PROTEIN"/>
    <property type="match status" value="1"/>
</dbReference>
<evidence type="ECO:0000256" key="3">
    <source>
        <dbReference type="ARBA" id="ARBA00022490"/>
    </source>
</evidence>
<dbReference type="GO" id="GO:0005874">
    <property type="term" value="C:microtubule"/>
    <property type="evidence" value="ECO:0007669"/>
    <property type="project" value="UniProtKB-KW"/>
</dbReference>
<feature type="region of interest" description="Disordered" evidence="6">
    <location>
        <begin position="312"/>
        <end position="348"/>
    </location>
</feature>